<dbReference type="InterPro" id="IPR051783">
    <property type="entry name" value="NAD(P)-dependent_oxidoreduct"/>
</dbReference>
<dbReference type="EMBL" id="JACHBT010000027">
    <property type="protein sequence ID" value="MBB6506593.1"/>
    <property type="molecule type" value="Genomic_DNA"/>
</dbReference>
<gene>
    <name evidence="2" type="ORF">F4693_003598</name>
</gene>
<sequence length="321" mass="32970">MTGTVLVTGAGGFVGQRVVAALEAAGVPVVAGYRRPPPGGTALNVLEPKALAVTMPGVETVVHTAVGGPRDTRVIVDGTRNTLAAAQAAGVKRFVQISSVAVYGDVTGTIDEDAPIEQPHGGYGAAKVAAELACRQAGDALAVAILRPTLIYGPRSAAWTTAYLDRLHDGWPVLGAAGRGDANLVHVDDLAGFITHLATSATPIAGTFNVNGADIPTWHAYLEALRDAVQAPAGTGALPGTATLAARKLAKAIGAVAGRAGVALDPLERFVARTPSHDEVARFRTSVRYTIDRMRATGFTPRISLAEGVADIAAWERAGRP</sequence>
<proteinExistence type="predicted"/>
<dbReference type="Gene3D" id="3.40.50.720">
    <property type="entry name" value="NAD(P)-binding Rossmann-like Domain"/>
    <property type="match status" value="1"/>
</dbReference>
<dbReference type="AlphaFoldDB" id="A0A7X0JFC1"/>
<dbReference type="InterPro" id="IPR001509">
    <property type="entry name" value="Epimerase_deHydtase"/>
</dbReference>
<dbReference type="Pfam" id="PF01370">
    <property type="entry name" value="Epimerase"/>
    <property type="match status" value="1"/>
</dbReference>
<evidence type="ECO:0000259" key="1">
    <source>
        <dbReference type="Pfam" id="PF01370"/>
    </source>
</evidence>
<dbReference type="RefSeq" id="WP_184508442.1">
    <property type="nucleotide sequence ID" value="NZ_JACHBT010000027.1"/>
</dbReference>
<dbReference type="GO" id="GO:0004029">
    <property type="term" value="F:aldehyde dehydrogenase (NAD+) activity"/>
    <property type="evidence" value="ECO:0007669"/>
    <property type="project" value="TreeGrafter"/>
</dbReference>
<evidence type="ECO:0000313" key="2">
    <source>
        <dbReference type="EMBL" id="MBB6506593.1"/>
    </source>
</evidence>
<dbReference type="GO" id="GO:0003978">
    <property type="term" value="F:UDP-glucose 4-epimerase activity"/>
    <property type="evidence" value="ECO:0007669"/>
    <property type="project" value="UniProtKB-EC"/>
</dbReference>
<reference evidence="2 3" key="2">
    <citation type="submission" date="2020-08" db="EMBL/GenBank/DDBJ databases">
        <authorList>
            <person name="Partida-Martinez L."/>
            <person name="Huntemann M."/>
            <person name="Clum A."/>
            <person name="Wang J."/>
            <person name="Palaniappan K."/>
            <person name="Ritter S."/>
            <person name="Chen I.-M."/>
            <person name="Stamatis D."/>
            <person name="Reddy T."/>
            <person name="O'Malley R."/>
            <person name="Daum C."/>
            <person name="Shapiro N."/>
            <person name="Ivanova N."/>
            <person name="Kyrpides N."/>
            <person name="Woyke T."/>
        </authorList>
    </citation>
    <scope>NUCLEOTIDE SEQUENCE [LARGE SCALE GENOMIC DNA]</scope>
    <source>
        <strain evidence="2 3">AS3.13</strain>
    </source>
</reference>
<keyword evidence="2" id="KW-0413">Isomerase</keyword>
<dbReference type="SUPFAM" id="SSF51735">
    <property type="entry name" value="NAD(P)-binding Rossmann-fold domains"/>
    <property type="match status" value="1"/>
</dbReference>
<dbReference type="EC" id="5.1.3.2" evidence="2"/>
<dbReference type="PANTHER" id="PTHR48079:SF6">
    <property type="entry name" value="NAD(P)-BINDING DOMAIN-CONTAINING PROTEIN-RELATED"/>
    <property type="match status" value="1"/>
</dbReference>
<dbReference type="Proteomes" id="UP000522313">
    <property type="component" value="Unassembled WGS sequence"/>
</dbReference>
<evidence type="ECO:0000313" key="3">
    <source>
        <dbReference type="Proteomes" id="UP000522313"/>
    </source>
</evidence>
<protein>
    <submittedName>
        <fullName evidence="2">UDP-glucose 4-epimerase</fullName>
        <ecNumber evidence="2">5.1.3.2</ecNumber>
    </submittedName>
</protein>
<accession>A0A7X0JFC1</accession>
<feature type="domain" description="NAD-dependent epimerase/dehydratase" evidence="1">
    <location>
        <begin position="5"/>
        <end position="210"/>
    </location>
</feature>
<reference evidence="2 3" key="1">
    <citation type="submission" date="2020-08" db="EMBL/GenBank/DDBJ databases">
        <title>The Agave Microbiome: Exploring the role of microbial communities in plant adaptations to desert environments.</title>
        <authorList>
            <person name="Partida-Martinez L.P."/>
        </authorList>
    </citation>
    <scope>NUCLEOTIDE SEQUENCE [LARGE SCALE GENOMIC DNA]</scope>
    <source>
        <strain evidence="2 3">AS3.13</strain>
    </source>
</reference>
<organism evidence="2 3">
    <name type="scientific">Sphingomonas endophytica</name>
    <dbReference type="NCBI Taxonomy" id="869719"/>
    <lineage>
        <taxon>Bacteria</taxon>
        <taxon>Pseudomonadati</taxon>
        <taxon>Pseudomonadota</taxon>
        <taxon>Alphaproteobacteria</taxon>
        <taxon>Sphingomonadales</taxon>
        <taxon>Sphingomonadaceae</taxon>
        <taxon>Sphingomonas</taxon>
    </lineage>
</organism>
<dbReference type="InterPro" id="IPR036291">
    <property type="entry name" value="NAD(P)-bd_dom_sf"/>
</dbReference>
<dbReference type="PANTHER" id="PTHR48079">
    <property type="entry name" value="PROTEIN YEEZ"/>
    <property type="match status" value="1"/>
</dbReference>
<dbReference type="GO" id="GO:0005737">
    <property type="term" value="C:cytoplasm"/>
    <property type="evidence" value="ECO:0007669"/>
    <property type="project" value="TreeGrafter"/>
</dbReference>
<name>A0A7X0JFC1_9SPHN</name>
<comment type="caution">
    <text evidence="2">The sequence shown here is derived from an EMBL/GenBank/DDBJ whole genome shotgun (WGS) entry which is preliminary data.</text>
</comment>